<feature type="transmembrane region" description="Helical" evidence="2">
    <location>
        <begin position="126"/>
        <end position="152"/>
    </location>
</feature>
<feature type="transmembrane region" description="Helical" evidence="2">
    <location>
        <begin position="75"/>
        <end position="97"/>
    </location>
</feature>
<protein>
    <submittedName>
        <fullName evidence="3">Uncharacterized protein</fullName>
    </submittedName>
</protein>
<gene>
    <name evidence="3" type="ORF">GCM10010470_62270</name>
</gene>
<evidence type="ECO:0000256" key="1">
    <source>
        <dbReference type="SAM" id="MobiDB-lite"/>
    </source>
</evidence>
<sequence>MTRHSYCRRVTTPQDPWQQGGYQQYPQGGQQFGTPSGGFPASNQPQGYGNPYAAPQVPAHELAGPPAAPQTVNTAFWIAMVMPLLTTVLTVVMFLVLNSSINDLINTSLPQDEELGPEFNDSMRSFATGFIMAIFIGTAILYAILSALWILFGFKMRAGRNWARVTLTVFAGIWLLSSISGLATGTGNVSTGSSLEGMNIPSSYLVLGYVNSGLGLLAMAGFITLVFLKPSNNFFQAAKYRY</sequence>
<feature type="region of interest" description="Disordered" evidence="1">
    <location>
        <begin position="1"/>
        <end position="47"/>
    </location>
</feature>
<feature type="transmembrane region" description="Helical" evidence="2">
    <location>
        <begin position="164"/>
        <end position="184"/>
    </location>
</feature>
<reference evidence="3 4" key="1">
    <citation type="journal article" date="2019" name="Int. J. Syst. Evol. Microbiol.">
        <title>The Global Catalogue of Microorganisms (GCM) 10K type strain sequencing project: providing services to taxonomists for standard genome sequencing and annotation.</title>
        <authorList>
            <consortium name="The Broad Institute Genomics Platform"/>
            <consortium name="The Broad Institute Genome Sequencing Center for Infectious Disease"/>
            <person name="Wu L."/>
            <person name="Ma J."/>
        </authorList>
    </citation>
    <scope>NUCLEOTIDE SEQUENCE [LARGE SCALE GENOMIC DNA]</scope>
    <source>
        <strain evidence="3 4">JCM 9383</strain>
    </source>
</reference>
<dbReference type="EMBL" id="BAAAUX010000034">
    <property type="protein sequence ID" value="GAA2818483.1"/>
    <property type="molecule type" value="Genomic_DNA"/>
</dbReference>
<keyword evidence="2" id="KW-0472">Membrane</keyword>
<accession>A0ABN3VNL3</accession>
<dbReference type="Proteomes" id="UP001500979">
    <property type="component" value="Unassembled WGS sequence"/>
</dbReference>
<keyword evidence="2" id="KW-1133">Transmembrane helix</keyword>
<comment type="caution">
    <text evidence="3">The sequence shown here is derived from an EMBL/GenBank/DDBJ whole genome shotgun (WGS) entry which is preliminary data.</text>
</comment>
<proteinExistence type="predicted"/>
<evidence type="ECO:0000313" key="3">
    <source>
        <dbReference type="EMBL" id="GAA2818483.1"/>
    </source>
</evidence>
<organism evidence="3 4">
    <name type="scientific">Saccharopolyspora taberi</name>
    <dbReference type="NCBI Taxonomy" id="60895"/>
    <lineage>
        <taxon>Bacteria</taxon>
        <taxon>Bacillati</taxon>
        <taxon>Actinomycetota</taxon>
        <taxon>Actinomycetes</taxon>
        <taxon>Pseudonocardiales</taxon>
        <taxon>Pseudonocardiaceae</taxon>
        <taxon>Saccharopolyspora</taxon>
    </lineage>
</organism>
<keyword evidence="4" id="KW-1185">Reference proteome</keyword>
<feature type="compositionally biased region" description="Low complexity" evidence="1">
    <location>
        <begin position="18"/>
        <end position="33"/>
    </location>
</feature>
<feature type="transmembrane region" description="Helical" evidence="2">
    <location>
        <begin position="204"/>
        <end position="228"/>
    </location>
</feature>
<name>A0ABN3VNL3_9PSEU</name>
<evidence type="ECO:0000256" key="2">
    <source>
        <dbReference type="SAM" id="Phobius"/>
    </source>
</evidence>
<evidence type="ECO:0000313" key="4">
    <source>
        <dbReference type="Proteomes" id="UP001500979"/>
    </source>
</evidence>
<keyword evidence="2" id="KW-0812">Transmembrane</keyword>